<dbReference type="EMBL" id="VDFW01000028">
    <property type="protein sequence ID" value="TNC22256.1"/>
    <property type="molecule type" value="Genomic_DNA"/>
</dbReference>
<dbReference type="GO" id="GO:0048270">
    <property type="term" value="F:methionine adenosyltransferase regulator activity"/>
    <property type="evidence" value="ECO:0007669"/>
    <property type="project" value="TreeGrafter"/>
</dbReference>
<accession>A0A5C4LUY7</accession>
<comment type="caution">
    <text evidence="4">The sequence shown here is derived from an EMBL/GenBank/DDBJ whole genome shotgun (WGS) entry which is preliminary data.</text>
</comment>
<dbReference type="AlphaFoldDB" id="A0A5C4LUY7"/>
<evidence type="ECO:0000313" key="5">
    <source>
        <dbReference type="Proteomes" id="UP000305546"/>
    </source>
</evidence>
<evidence type="ECO:0000313" key="4">
    <source>
        <dbReference type="EMBL" id="TNC22256.1"/>
    </source>
</evidence>
<reference evidence="4 5" key="1">
    <citation type="submission" date="2019-06" db="EMBL/GenBank/DDBJ databases">
        <title>Amycolatopsis alkalitolerans sp. nov., isolated from Gastrodia elata Blume.</title>
        <authorList>
            <person name="Narsing Rao M.P."/>
            <person name="Li W.J."/>
        </authorList>
    </citation>
    <scope>NUCLEOTIDE SEQUENCE [LARGE SCALE GENOMIC DNA]</scope>
    <source>
        <strain evidence="4 5">SYSUP0005</strain>
    </source>
</reference>
<comment type="function">
    <text evidence="2">Catalyzes the reduction of dTDP-6-deoxy-L-lyxo-4-hexulose to yield dTDP-L-rhamnose.</text>
</comment>
<evidence type="ECO:0000256" key="1">
    <source>
        <dbReference type="ARBA" id="ARBA00010944"/>
    </source>
</evidence>
<keyword evidence="2" id="KW-0560">Oxidoreductase</keyword>
<dbReference type="UniPathway" id="UPA00124"/>
<dbReference type="RefSeq" id="WP_139099448.1">
    <property type="nucleotide sequence ID" value="NZ_VDFW01000028.1"/>
</dbReference>
<dbReference type="Gene3D" id="3.40.50.720">
    <property type="entry name" value="NAD(P)-binding Rossmann-like Domain"/>
    <property type="match status" value="1"/>
</dbReference>
<dbReference type="OrthoDB" id="9801785at2"/>
<name>A0A5C4LUY7_9PSEU</name>
<keyword evidence="5" id="KW-1185">Reference proteome</keyword>
<sequence length="320" mass="34402">MRVYITGATGFVGSNVAKLYAEYHKLDVVLAGRRPPEQPLPGSFSEVDLLDPASVRGSILTAQPDVIVHAAILNDFPLIYANRRLGWDSYVTATRSVADAANEVGAVLVYVSTDWVFDGTHPNSTEDTPPNPINYYGFLKAAGELVTLERAHDPIVARIAGVNGVHWAKPNSPRSQDAGFGYFVSSLVDALSKGEPFTVWDSDTINTRATPSLATESANMMLRLVQVGARGTFHCCGGESTSRIELAYAAAEVFDLDATLIHTGPPDPTAIPQEPVPQDTSLTAIITATKVDYKLPAVRALLAEFRSQRETGEVQSLAAF</sequence>
<keyword evidence="2" id="KW-0521">NADP</keyword>
<feature type="domain" description="RmlD-like substrate binding" evidence="3">
    <location>
        <begin position="1"/>
        <end position="284"/>
    </location>
</feature>
<organism evidence="4 5">
    <name type="scientific">Amycolatopsis alkalitolerans</name>
    <dbReference type="NCBI Taxonomy" id="2547244"/>
    <lineage>
        <taxon>Bacteria</taxon>
        <taxon>Bacillati</taxon>
        <taxon>Actinomycetota</taxon>
        <taxon>Actinomycetes</taxon>
        <taxon>Pseudonocardiales</taxon>
        <taxon>Pseudonocardiaceae</taxon>
        <taxon>Amycolatopsis</taxon>
    </lineage>
</organism>
<dbReference type="GO" id="GO:0006556">
    <property type="term" value="P:S-adenosylmethionine biosynthetic process"/>
    <property type="evidence" value="ECO:0007669"/>
    <property type="project" value="TreeGrafter"/>
</dbReference>
<dbReference type="GO" id="GO:0048269">
    <property type="term" value="C:methionine adenosyltransferase complex"/>
    <property type="evidence" value="ECO:0007669"/>
    <property type="project" value="TreeGrafter"/>
</dbReference>
<comment type="similarity">
    <text evidence="1 2">Belongs to the dTDP-4-dehydrorhamnose reductase family.</text>
</comment>
<evidence type="ECO:0000256" key="2">
    <source>
        <dbReference type="RuleBase" id="RU364082"/>
    </source>
</evidence>
<dbReference type="PANTHER" id="PTHR10491:SF4">
    <property type="entry name" value="METHIONINE ADENOSYLTRANSFERASE 2 SUBUNIT BETA"/>
    <property type="match status" value="1"/>
</dbReference>
<dbReference type="EC" id="1.1.1.133" evidence="2"/>
<dbReference type="Pfam" id="PF04321">
    <property type="entry name" value="RmlD_sub_bind"/>
    <property type="match status" value="1"/>
</dbReference>
<dbReference type="InterPro" id="IPR005913">
    <property type="entry name" value="dTDP_dehydrorham_reduct"/>
</dbReference>
<comment type="pathway">
    <text evidence="2">Carbohydrate biosynthesis; dTDP-L-rhamnose biosynthesis.</text>
</comment>
<protein>
    <recommendedName>
        <fullName evidence="2">dTDP-4-dehydrorhamnose reductase</fullName>
        <ecNumber evidence="2">1.1.1.133</ecNumber>
    </recommendedName>
</protein>
<dbReference type="GO" id="GO:0019305">
    <property type="term" value="P:dTDP-rhamnose biosynthetic process"/>
    <property type="evidence" value="ECO:0007669"/>
    <property type="project" value="UniProtKB-UniPathway"/>
</dbReference>
<proteinExistence type="inferred from homology"/>
<gene>
    <name evidence="4" type="ORF">FG385_26135</name>
</gene>
<dbReference type="InterPro" id="IPR036291">
    <property type="entry name" value="NAD(P)-bd_dom_sf"/>
</dbReference>
<dbReference type="GO" id="GO:0008831">
    <property type="term" value="F:dTDP-4-dehydrorhamnose reductase activity"/>
    <property type="evidence" value="ECO:0007669"/>
    <property type="project" value="UniProtKB-EC"/>
</dbReference>
<dbReference type="SUPFAM" id="SSF51735">
    <property type="entry name" value="NAD(P)-binding Rossmann-fold domains"/>
    <property type="match status" value="1"/>
</dbReference>
<dbReference type="Proteomes" id="UP000305546">
    <property type="component" value="Unassembled WGS sequence"/>
</dbReference>
<dbReference type="InterPro" id="IPR029903">
    <property type="entry name" value="RmlD-like-bd"/>
</dbReference>
<evidence type="ECO:0000259" key="3">
    <source>
        <dbReference type="Pfam" id="PF04321"/>
    </source>
</evidence>
<dbReference type="PANTHER" id="PTHR10491">
    <property type="entry name" value="DTDP-4-DEHYDRORHAMNOSE REDUCTASE"/>
    <property type="match status" value="1"/>
</dbReference>